<evidence type="ECO:0000256" key="10">
    <source>
        <dbReference type="ARBA" id="ARBA00023108"/>
    </source>
</evidence>
<keyword evidence="6" id="KW-0678">Repressor</keyword>
<evidence type="ECO:0000256" key="14">
    <source>
        <dbReference type="PIRSR" id="PIRSR602081-2"/>
    </source>
</evidence>
<feature type="site" description="Electron transfer via tryptophanyl radical" evidence="14">
    <location>
        <position position="381"/>
    </location>
</feature>
<feature type="binding site" evidence="13">
    <location>
        <position position="243"/>
    </location>
    <ligand>
        <name>FAD</name>
        <dbReference type="ChEBI" id="CHEBI:57692"/>
    </ligand>
</feature>
<dbReference type="HOGENOM" id="CLU_010348_3_4_1"/>
<accession>T1KNZ8</accession>
<feature type="site" description="Electron transfer via tryptophanyl radical" evidence="14">
    <location>
        <position position="404"/>
    </location>
</feature>
<dbReference type="Pfam" id="PF03441">
    <property type="entry name" value="FAD_binding_7"/>
    <property type="match status" value="1"/>
</dbReference>
<dbReference type="Gene3D" id="1.25.40.80">
    <property type="match status" value="1"/>
</dbReference>
<dbReference type="InterPro" id="IPR036134">
    <property type="entry name" value="Crypto/Photolyase_FAD-like_sf"/>
</dbReference>
<dbReference type="Gene3D" id="1.10.579.10">
    <property type="entry name" value="DNA Cyclobutane Dipyrimidine Photolyase, subunit A, domain 3"/>
    <property type="match status" value="2"/>
</dbReference>
<feature type="binding site" evidence="13">
    <location>
        <begin position="394"/>
        <end position="396"/>
    </location>
    <ligand>
        <name>FAD</name>
        <dbReference type="ChEBI" id="CHEBI:57692"/>
    </ligand>
</feature>
<dbReference type="InterPro" id="IPR014729">
    <property type="entry name" value="Rossmann-like_a/b/a_fold"/>
</dbReference>
<keyword evidence="10" id="KW-0090">Biological rhythms</keyword>
<evidence type="ECO:0000256" key="11">
    <source>
        <dbReference type="ARBA" id="ARBA00023170"/>
    </source>
</evidence>
<evidence type="ECO:0000256" key="5">
    <source>
        <dbReference type="ARBA" id="ARBA00022490"/>
    </source>
</evidence>
<evidence type="ECO:0000313" key="16">
    <source>
        <dbReference type="EnsemblMetazoa" id="tetur16g02770.1"/>
    </source>
</evidence>
<dbReference type="InterPro" id="IPR006050">
    <property type="entry name" value="DNA_photolyase_N"/>
</dbReference>
<dbReference type="Proteomes" id="UP000015104">
    <property type="component" value="Unassembled WGS sequence"/>
</dbReference>
<evidence type="ECO:0000256" key="2">
    <source>
        <dbReference type="ARBA" id="ARBA00004556"/>
    </source>
</evidence>
<dbReference type="PANTHER" id="PTHR11455">
    <property type="entry name" value="CRYPTOCHROME"/>
    <property type="match status" value="1"/>
</dbReference>
<dbReference type="InterPro" id="IPR005101">
    <property type="entry name" value="Cryptochr/Photolyase_FAD-bd"/>
</dbReference>
<evidence type="ECO:0000256" key="7">
    <source>
        <dbReference type="ARBA" id="ARBA00022630"/>
    </source>
</evidence>
<dbReference type="eggNOG" id="KOG0133">
    <property type="taxonomic scope" value="Eukaryota"/>
</dbReference>
<keyword evidence="9 13" id="KW-0274">FAD</keyword>
<keyword evidence="17" id="KW-1185">Reference proteome</keyword>
<dbReference type="Pfam" id="PF00875">
    <property type="entry name" value="DNA_photolyase"/>
    <property type="match status" value="1"/>
</dbReference>
<organism evidence="16 17">
    <name type="scientific">Tetranychus urticae</name>
    <name type="common">Two-spotted spider mite</name>
    <dbReference type="NCBI Taxonomy" id="32264"/>
    <lineage>
        <taxon>Eukaryota</taxon>
        <taxon>Metazoa</taxon>
        <taxon>Ecdysozoa</taxon>
        <taxon>Arthropoda</taxon>
        <taxon>Chelicerata</taxon>
        <taxon>Arachnida</taxon>
        <taxon>Acari</taxon>
        <taxon>Acariformes</taxon>
        <taxon>Trombidiformes</taxon>
        <taxon>Prostigmata</taxon>
        <taxon>Eleutherengona</taxon>
        <taxon>Raphignathae</taxon>
        <taxon>Tetranychoidea</taxon>
        <taxon>Tetranychidae</taxon>
        <taxon>Tetranychus</taxon>
    </lineage>
</organism>
<evidence type="ECO:0000256" key="12">
    <source>
        <dbReference type="ARBA" id="ARBA00023242"/>
    </source>
</evidence>
<feature type="site" description="Electron transfer via tryptophanyl radical" evidence="14">
    <location>
        <position position="327"/>
    </location>
</feature>
<keyword evidence="8" id="KW-0547">Nucleotide-binding</keyword>
<keyword evidence="7 13" id="KW-0285">Flavoprotein</keyword>
<dbReference type="InterPro" id="IPR036155">
    <property type="entry name" value="Crypto/Photolyase_N_sf"/>
</dbReference>
<dbReference type="GO" id="GO:0071949">
    <property type="term" value="F:FAD binding"/>
    <property type="evidence" value="ECO:0007669"/>
    <property type="project" value="TreeGrafter"/>
</dbReference>
<comment type="subcellular location">
    <subcellularLocation>
        <location evidence="2">Cytoplasm</location>
        <location evidence="2">Perinuclear region</location>
    </subcellularLocation>
    <subcellularLocation>
        <location evidence="1">Nucleus</location>
    </subcellularLocation>
</comment>
<evidence type="ECO:0000256" key="13">
    <source>
        <dbReference type="PIRSR" id="PIRSR602081-1"/>
    </source>
</evidence>
<comment type="cofactor">
    <cofactor evidence="13">
        <name>FAD</name>
        <dbReference type="ChEBI" id="CHEBI:57692"/>
    </cofactor>
    <text evidence="13">Binds 1 FAD per subunit.</text>
</comment>
<reference evidence="16" key="2">
    <citation type="submission" date="2015-06" db="UniProtKB">
        <authorList>
            <consortium name="EnsemblMetazoa"/>
        </authorList>
    </citation>
    <scope>IDENTIFICATION</scope>
</reference>
<evidence type="ECO:0000256" key="4">
    <source>
        <dbReference type="ARBA" id="ARBA00021159"/>
    </source>
</evidence>
<dbReference type="EMBL" id="CAEY01000279">
    <property type="status" value="NOT_ANNOTATED_CDS"/>
    <property type="molecule type" value="Genomic_DNA"/>
</dbReference>
<dbReference type="GO" id="GO:0003677">
    <property type="term" value="F:DNA binding"/>
    <property type="evidence" value="ECO:0007669"/>
    <property type="project" value="TreeGrafter"/>
</dbReference>
<dbReference type="EnsemblMetazoa" id="tetur16g02770.1">
    <property type="protein sequence ID" value="tetur16g02770.1"/>
    <property type="gene ID" value="tetur16g02770"/>
</dbReference>
<evidence type="ECO:0000256" key="8">
    <source>
        <dbReference type="ARBA" id="ARBA00022741"/>
    </source>
</evidence>
<keyword evidence="12" id="KW-0539">Nucleus</keyword>
<dbReference type="GO" id="GO:0048471">
    <property type="term" value="C:perinuclear region of cytoplasm"/>
    <property type="evidence" value="ECO:0007669"/>
    <property type="project" value="UniProtKB-SubCell"/>
</dbReference>
<dbReference type="PANTHER" id="PTHR11455:SF17">
    <property type="entry name" value="CRYPTOCHROME-1"/>
    <property type="match status" value="1"/>
</dbReference>
<feature type="binding site" evidence="13">
    <location>
        <begin position="296"/>
        <end position="303"/>
    </location>
    <ligand>
        <name>FAD</name>
        <dbReference type="ChEBI" id="CHEBI:57692"/>
    </ligand>
</feature>
<dbReference type="AlphaFoldDB" id="T1KNZ8"/>
<evidence type="ECO:0000256" key="6">
    <source>
        <dbReference type="ARBA" id="ARBA00022491"/>
    </source>
</evidence>
<evidence type="ECO:0000256" key="1">
    <source>
        <dbReference type="ARBA" id="ARBA00004123"/>
    </source>
</evidence>
<evidence type="ECO:0000256" key="9">
    <source>
        <dbReference type="ARBA" id="ARBA00022827"/>
    </source>
</evidence>
<keyword evidence="5" id="KW-0963">Cytoplasm</keyword>
<dbReference type="PROSITE" id="PS51645">
    <property type="entry name" value="PHR_CRY_ALPHA_BETA"/>
    <property type="match status" value="1"/>
</dbReference>
<dbReference type="GO" id="GO:0005634">
    <property type="term" value="C:nucleus"/>
    <property type="evidence" value="ECO:0007669"/>
    <property type="project" value="UniProtKB-SubCell"/>
</dbReference>
<protein>
    <recommendedName>
        <fullName evidence="4">Cryptochrome-1</fullName>
    </recommendedName>
</protein>
<feature type="domain" description="Photolyase/cryptochrome alpha/beta" evidence="15">
    <location>
        <begin position="7"/>
        <end position="136"/>
    </location>
</feature>
<comment type="similarity">
    <text evidence="3">Belongs to the DNA photolyase class-1 family.</text>
</comment>
<dbReference type="SUPFAM" id="SSF48173">
    <property type="entry name" value="Cryptochrome/photolyase FAD-binding domain"/>
    <property type="match status" value="1"/>
</dbReference>
<dbReference type="Gene3D" id="3.40.50.620">
    <property type="entry name" value="HUPs"/>
    <property type="match status" value="1"/>
</dbReference>
<dbReference type="SUPFAM" id="SSF52425">
    <property type="entry name" value="Cryptochrome/photolyase, N-terminal domain"/>
    <property type="match status" value="1"/>
</dbReference>
<sequence length="504" mass="57754">MSSKPTFNCIHWFRHGLRLSDMPSLYQAAKVCQKIYPIFIFDGFTAGLKQAGFNRTRYLLDCLADLDTQFKSFGGRLICFHGNCVQILESLIKKWSITHISFEQDPEPIWKERDDLVKQLANSLGVEIIEKISHTLWDPEKVIDMNGGEAPSNYEMFCHTVNVIGQPDRPLPKPDFTQLKTIFPLDDYCEDTAGVPSSPLVLGVKMESEKQINQVWFGGETISMELLADRLSLEKSAFKVGDYLPTQSTPDITITDKSLSPALRHGCLSVRKFYWDLHDLYESIFGNSVKPRIVGQLIWREFFYTMSVNNPCYGQMANNPVCLQIKWKQDSAALEAWSTGKTGYPFIDAAMRQLIFEGWIHHAVRNAVACFLTRGDLWLSWEHGLKVFLKYLIDADWSVCAGNWMWVSSSAFDTILQSDACISPIMYGRWLEPTAPIEVQKEANCIIGVDYPEPIINHDVAFKTNQKLMESVKNVFLDHRYQSMSNFKHIPNRYLVLWLKHYGI</sequence>
<dbReference type="PRINTS" id="PR00147">
    <property type="entry name" value="DNAPHOTLYASE"/>
</dbReference>
<feature type="binding site" evidence="13">
    <location>
        <begin position="255"/>
        <end position="260"/>
    </location>
    <ligand>
        <name>FAD</name>
        <dbReference type="ChEBI" id="CHEBI:57692"/>
    </ligand>
</feature>
<dbReference type="InterPro" id="IPR002081">
    <property type="entry name" value="Cryptochrome/DNA_photolyase_1"/>
</dbReference>
<evidence type="ECO:0000256" key="3">
    <source>
        <dbReference type="ARBA" id="ARBA00005862"/>
    </source>
</evidence>
<keyword evidence="11" id="KW-0675">Receptor</keyword>
<evidence type="ECO:0000313" key="17">
    <source>
        <dbReference type="Proteomes" id="UP000015104"/>
    </source>
</evidence>
<dbReference type="GO" id="GO:0045892">
    <property type="term" value="P:negative regulation of DNA-templated transcription"/>
    <property type="evidence" value="ECO:0007669"/>
    <property type="project" value="TreeGrafter"/>
</dbReference>
<dbReference type="GO" id="GO:0043153">
    <property type="term" value="P:entrainment of circadian clock by photoperiod"/>
    <property type="evidence" value="ECO:0007669"/>
    <property type="project" value="TreeGrafter"/>
</dbReference>
<name>T1KNZ8_TETUR</name>
<reference evidence="17" key="1">
    <citation type="submission" date="2011-08" db="EMBL/GenBank/DDBJ databases">
        <authorList>
            <person name="Rombauts S."/>
        </authorList>
    </citation>
    <scope>NUCLEOTIDE SEQUENCE</scope>
    <source>
        <strain evidence="17">London</strain>
    </source>
</reference>
<evidence type="ECO:0000259" key="15">
    <source>
        <dbReference type="PROSITE" id="PS51645"/>
    </source>
</evidence>
<proteinExistence type="inferred from homology"/>
<dbReference type="STRING" id="32264.T1KNZ8"/>
<dbReference type="GO" id="GO:0032922">
    <property type="term" value="P:circadian regulation of gene expression"/>
    <property type="evidence" value="ECO:0007669"/>
    <property type="project" value="TreeGrafter"/>
</dbReference>